<sequence length="22" mass="2792">MILIVFLNHLEQVDYCHYYLKH</sequence>
<organism evidence="1">
    <name type="scientific">Strongyloides stercoralis</name>
    <name type="common">Threadworm</name>
    <dbReference type="NCBI Taxonomy" id="6248"/>
    <lineage>
        <taxon>Eukaryota</taxon>
        <taxon>Metazoa</taxon>
        <taxon>Ecdysozoa</taxon>
        <taxon>Nematoda</taxon>
        <taxon>Chromadorea</taxon>
        <taxon>Rhabditida</taxon>
        <taxon>Tylenchina</taxon>
        <taxon>Panagrolaimomorpha</taxon>
        <taxon>Strongyloidoidea</taxon>
        <taxon>Strongyloididae</taxon>
        <taxon>Strongyloides</taxon>
    </lineage>
</organism>
<accession>A0A0K0EL59</accession>
<dbReference type="AlphaFoldDB" id="A0A0K0EL59"/>
<protein>
    <submittedName>
        <fullName evidence="1">Uncharacterized protein</fullName>
    </submittedName>
</protein>
<reference evidence="1" key="1">
    <citation type="submission" date="2015-08" db="UniProtKB">
        <authorList>
            <consortium name="WormBaseParasite"/>
        </authorList>
    </citation>
    <scope>IDENTIFICATION</scope>
</reference>
<name>A0A0K0EL59_STRER</name>
<evidence type="ECO:0000313" key="1">
    <source>
        <dbReference type="WBParaSite" id="SSTP_0001020300.1"/>
    </source>
</evidence>
<proteinExistence type="predicted"/>
<dbReference type="WBParaSite" id="SSTP_0001020300.1">
    <property type="protein sequence ID" value="SSTP_0001020300.1"/>
    <property type="gene ID" value="SSTP_0001020300"/>
</dbReference>